<evidence type="ECO:0000313" key="3">
    <source>
        <dbReference type="Proteomes" id="UP000499080"/>
    </source>
</evidence>
<comment type="caution">
    <text evidence="2">The sequence shown here is derived from an EMBL/GenBank/DDBJ whole genome shotgun (WGS) entry which is preliminary data.</text>
</comment>
<proteinExistence type="predicted"/>
<dbReference type="EMBL" id="BGPR01000332">
    <property type="protein sequence ID" value="GBM13684.1"/>
    <property type="molecule type" value="Genomic_DNA"/>
</dbReference>
<keyword evidence="3" id="KW-1185">Reference proteome</keyword>
<feature type="compositionally biased region" description="Basic and acidic residues" evidence="1">
    <location>
        <begin position="22"/>
        <end position="37"/>
    </location>
</feature>
<gene>
    <name evidence="2" type="ORF">AVEN_148202_1</name>
</gene>
<feature type="region of interest" description="Disordered" evidence="1">
    <location>
        <begin position="1"/>
        <end position="57"/>
    </location>
</feature>
<dbReference type="AlphaFoldDB" id="A0A4Y2DCU4"/>
<accession>A0A4Y2DCU4</accession>
<protein>
    <submittedName>
        <fullName evidence="2">Uncharacterized protein</fullName>
    </submittedName>
</protein>
<dbReference type="Proteomes" id="UP000499080">
    <property type="component" value="Unassembled WGS sequence"/>
</dbReference>
<sequence length="121" mass="13884">MMTQSSGTQEEGKKKKLNLPRGKADKSSRLENRKDAISTEYHGANMKREGVSKQAADQLKLSNRSGAKYSRITADIQRAVEVVMYKWMDSCMHYVAREREAVGIWWPVSFITLTRNEEIPF</sequence>
<organism evidence="2 3">
    <name type="scientific">Araneus ventricosus</name>
    <name type="common">Orbweaver spider</name>
    <name type="synonym">Epeira ventricosa</name>
    <dbReference type="NCBI Taxonomy" id="182803"/>
    <lineage>
        <taxon>Eukaryota</taxon>
        <taxon>Metazoa</taxon>
        <taxon>Ecdysozoa</taxon>
        <taxon>Arthropoda</taxon>
        <taxon>Chelicerata</taxon>
        <taxon>Arachnida</taxon>
        <taxon>Araneae</taxon>
        <taxon>Araneomorphae</taxon>
        <taxon>Entelegynae</taxon>
        <taxon>Araneoidea</taxon>
        <taxon>Araneidae</taxon>
        <taxon>Araneus</taxon>
    </lineage>
</organism>
<evidence type="ECO:0000313" key="2">
    <source>
        <dbReference type="EMBL" id="GBM13684.1"/>
    </source>
</evidence>
<name>A0A4Y2DCU4_ARAVE</name>
<evidence type="ECO:0000256" key="1">
    <source>
        <dbReference type="SAM" id="MobiDB-lite"/>
    </source>
</evidence>
<reference evidence="2 3" key="1">
    <citation type="journal article" date="2019" name="Sci. Rep.">
        <title>Orb-weaving spider Araneus ventricosus genome elucidates the spidroin gene catalogue.</title>
        <authorList>
            <person name="Kono N."/>
            <person name="Nakamura H."/>
            <person name="Ohtoshi R."/>
            <person name="Moran D.A.P."/>
            <person name="Shinohara A."/>
            <person name="Yoshida Y."/>
            <person name="Fujiwara M."/>
            <person name="Mori M."/>
            <person name="Tomita M."/>
            <person name="Arakawa K."/>
        </authorList>
    </citation>
    <scope>NUCLEOTIDE SEQUENCE [LARGE SCALE GENOMIC DNA]</scope>
</reference>